<dbReference type="GO" id="GO:0004615">
    <property type="term" value="F:phosphomannomutase activity"/>
    <property type="evidence" value="ECO:0007669"/>
    <property type="project" value="TreeGrafter"/>
</dbReference>
<comment type="cofactor">
    <cofactor evidence="1">
        <name>Mg(2+)</name>
        <dbReference type="ChEBI" id="CHEBI:18420"/>
    </cofactor>
</comment>
<dbReference type="SUPFAM" id="SSF53738">
    <property type="entry name" value="Phosphoglucomutase, first 3 domains"/>
    <property type="match status" value="1"/>
</dbReference>
<reference evidence="4" key="1">
    <citation type="submission" date="2023-11" db="EMBL/GenBank/DDBJ databases">
        <title>Antimicrobial resistance in invasive Streptococcus suis isolated in Spain and the associated genetic mechanisms.</title>
        <authorList>
            <person name="Uruen C."/>
            <person name="Arenas J.A."/>
        </authorList>
    </citation>
    <scope>NUCLEOTIDE SEQUENCE</scope>
    <source>
        <strain evidence="4">Ss_70</strain>
    </source>
</reference>
<dbReference type="EMBL" id="JAWWZK010000216">
    <property type="protein sequence ID" value="MDX5038974.1"/>
    <property type="molecule type" value="Genomic_DNA"/>
</dbReference>
<dbReference type="Pfam" id="PF02880">
    <property type="entry name" value="PGM_PMM_III"/>
    <property type="match status" value="1"/>
</dbReference>
<feature type="non-terminal residue" evidence="4">
    <location>
        <position position="1"/>
    </location>
</feature>
<dbReference type="AlphaFoldDB" id="A0AAW9DJK4"/>
<dbReference type="PANTHER" id="PTHR42946">
    <property type="entry name" value="PHOSPHOHEXOSE MUTASE"/>
    <property type="match status" value="1"/>
</dbReference>
<name>A0AAW9DJK4_STRSU</name>
<organism evidence="4 5">
    <name type="scientific">Streptococcus suis</name>
    <dbReference type="NCBI Taxonomy" id="1307"/>
    <lineage>
        <taxon>Bacteria</taxon>
        <taxon>Bacillati</taxon>
        <taxon>Bacillota</taxon>
        <taxon>Bacilli</taxon>
        <taxon>Lactobacillales</taxon>
        <taxon>Streptococcaceae</taxon>
        <taxon>Streptococcus</taxon>
    </lineage>
</organism>
<comment type="caution">
    <text evidence="4">The sequence shown here is derived from an EMBL/GenBank/DDBJ whole genome shotgun (WGS) entry which is preliminary data.</text>
</comment>
<dbReference type="Gene3D" id="3.30.310.50">
    <property type="entry name" value="Alpha-D-phosphohexomutase, C-terminal domain"/>
    <property type="match status" value="1"/>
</dbReference>
<evidence type="ECO:0000259" key="3">
    <source>
        <dbReference type="Pfam" id="PF02880"/>
    </source>
</evidence>
<proteinExistence type="predicted"/>
<evidence type="ECO:0000313" key="5">
    <source>
        <dbReference type="Proteomes" id="UP001270004"/>
    </source>
</evidence>
<sequence length="180" mass="20303">KQIRYISGYRNVINRAILANQEGVDCQLAIETSGHAAFKENYFLDDGTYVAAKILMLLPKLQAKGKSLDDLIAQLKQPLETQEVRFKLEAADYRALGEQVIADLRNTSLEGFAFNPENEEGVRFDLTEPYGDGWLLLRMSLHEPLLVLQVENDQIGHIPAVLRTLSAFLDQYPAVNQEKL</sequence>
<feature type="non-terminal residue" evidence="4">
    <location>
        <position position="180"/>
    </location>
</feature>
<accession>A0AAW9DJK4</accession>
<evidence type="ECO:0000256" key="1">
    <source>
        <dbReference type="ARBA" id="ARBA00001946"/>
    </source>
</evidence>
<evidence type="ECO:0000256" key="2">
    <source>
        <dbReference type="ARBA" id="ARBA00022553"/>
    </source>
</evidence>
<keyword evidence="2" id="KW-0597">Phosphoprotein</keyword>
<gene>
    <name evidence="4" type="ORF">SHY70_11985</name>
</gene>
<feature type="domain" description="Alpha-D-phosphohexomutase alpha/beta/alpha" evidence="3">
    <location>
        <begin position="8"/>
        <end position="75"/>
    </location>
</feature>
<dbReference type="InterPro" id="IPR016055">
    <property type="entry name" value="A-D-PHexomutase_a/b/a-I/II/III"/>
</dbReference>
<dbReference type="PANTHER" id="PTHR42946:SF1">
    <property type="entry name" value="PHOSPHOGLUCOMUTASE (ALPHA-D-GLUCOSE-1,6-BISPHOSPHATE-DEPENDENT)"/>
    <property type="match status" value="1"/>
</dbReference>
<dbReference type="InterPro" id="IPR050060">
    <property type="entry name" value="Phosphoglucosamine_mutase"/>
</dbReference>
<dbReference type="InterPro" id="IPR036900">
    <property type="entry name" value="A-D-PHexomutase_C_sf"/>
</dbReference>
<protein>
    <submittedName>
        <fullName evidence="4">Phosphomannomutase/phosphoglucomutase</fullName>
    </submittedName>
</protein>
<evidence type="ECO:0000313" key="4">
    <source>
        <dbReference type="EMBL" id="MDX5038974.1"/>
    </source>
</evidence>
<dbReference type="Gene3D" id="3.40.120.10">
    <property type="entry name" value="Alpha-D-Glucose-1,6-Bisphosphate, subunit A, domain 3"/>
    <property type="match status" value="1"/>
</dbReference>
<dbReference type="GO" id="GO:0005975">
    <property type="term" value="P:carbohydrate metabolic process"/>
    <property type="evidence" value="ECO:0007669"/>
    <property type="project" value="InterPro"/>
</dbReference>
<dbReference type="Proteomes" id="UP001270004">
    <property type="component" value="Unassembled WGS sequence"/>
</dbReference>
<dbReference type="SUPFAM" id="SSF55957">
    <property type="entry name" value="Phosphoglucomutase, C-terminal domain"/>
    <property type="match status" value="1"/>
</dbReference>
<dbReference type="InterPro" id="IPR005846">
    <property type="entry name" value="A-D-PHexomutase_a/b/a-III"/>
</dbReference>